<dbReference type="InterPro" id="IPR044304">
    <property type="entry name" value="NUBPL-like"/>
</dbReference>
<dbReference type="Pfam" id="PF10609">
    <property type="entry name" value="ParA"/>
    <property type="match status" value="1"/>
</dbReference>
<dbReference type="PANTHER" id="PTHR42961:SF2">
    <property type="entry name" value="IRON-SULFUR PROTEIN NUBPL"/>
    <property type="match status" value="1"/>
</dbReference>
<gene>
    <name evidence="7" type="ORF">METZ01_LOCUS3320</name>
</gene>
<evidence type="ECO:0008006" key="8">
    <source>
        <dbReference type="Google" id="ProtNLM"/>
    </source>
</evidence>
<reference evidence="7" key="1">
    <citation type="submission" date="2018-05" db="EMBL/GenBank/DDBJ databases">
        <authorList>
            <person name="Lanie J.A."/>
            <person name="Ng W.-L."/>
            <person name="Kazmierczak K.M."/>
            <person name="Andrzejewski T.M."/>
            <person name="Davidsen T.M."/>
            <person name="Wayne K.J."/>
            <person name="Tettelin H."/>
            <person name="Glass J.I."/>
            <person name="Rusch D."/>
            <person name="Podicherti R."/>
            <person name="Tsui H.-C.T."/>
            <person name="Winkler M.E."/>
        </authorList>
    </citation>
    <scope>NUCLEOTIDE SEQUENCE</scope>
</reference>
<name>A0A381N759_9ZZZZ</name>
<keyword evidence="5" id="KW-0411">Iron-sulfur</keyword>
<dbReference type="InterPro" id="IPR027417">
    <property type="entry name" value="P-loop_NTPase"/>
</dbReference>
<dbReference type="SUPFAM" id="SSF52540">
    <property type="entry name" value="P-loop containing nucleoside triphosphate hydrolases"/>
    <property type="match status" value="1"/>
</dbReference>
<dbReference type="GO" id="GO:0005524">
    <property type="term" value="F:ATP binding"/>
    <property type="evidence" value="ECO:0007669"/>
    <property type="project" value="UniProtKB-KW"/>
</dbReference>
<dbReference type="GO" id="GO:0046872">
    <property type="term" value="F:metal ion binding"/>
    <property type="evidence" value="ECO:0007669"/>
    <property type="project" value="UniProtKB-KW"/>
</dbReference>
<dbReference type="InterPro" id="IPR019591">
    <property type="entry name" value="Mrp/NBP35_ATP-bd"/>
</dbReference>
<dbReference type="AlphaFoldDB" id="A0A381N759"/>
<keyword evidence="3" id="KW-0067">ATP-binding</keyword>
<dbReference type="CDD" id="cd02037">
    <property type="entry name" value="Mrp_NBP35"/>
    <property type="match status" value="1"/>
</dbReference>
<evidence type="ECO:0000256" key="5">
    <source>
        <dbReference type="ARBA" id="ARBA00023014"/>
    </source>
</evidence>
<sequence>MDLERQFEAAFSSITLDNGQPLVSVEPEIVHGCVVNNDFAKITLILPDDSPLRGSLPAQVEAEIKKIEQIDRVAIEVLAVPPENNESPQSQPAQPAQATPQQPQRTAYLQNYEAVIAVASGKGGVGKSTVSVNLALALAQKGYKVSLFDADIYGPSLPIMTGRRGEKPSVSENRLIPLESFGMHTLSIGNLVEENDAVIWRGPMVHQALEQLLRDTNWPGGDFMIIDLPPGTGDAQLSLSQLCELTGAIIVSTPQDVALIDAVKAAQMFSKVEIDILGIVENMSFFTCPKCGEETPIFSRHGAEEACQKLEAPFLGAIPIELQVRKGGDEGKPLMASNLDSPATTAFNNIADNLVKVLEGE</sequence>
<evidence type="ECO:0000256" key="6">
    <source>
        <dbReference type="SAM" id="MobiDB-lite"/>
    </source>
</evidence>
<dbReference type="EMBL" id="UINC01000172">
    <property type="protein sequence ID" value="SUZ50466.1"/>
    <property type="molecule type" value="Genomic_DNA"/>
</dbReference>
<dbReference type="InterPro" id="IPR033756">
    <property type="entry name" value="YlxH/NBP35"/>
</dbReference>
<protein>
    <recommendedName>
        <fullName evidence="8">MIP18 family-like domain-containing protein</fullName>
    </recommendedName>
</protein>
<dbReference type="GO" id="GO:0140663">
    <property type="term" value="F:ATP-dependent FeS chaperone activity"/>
    <property type="evidence" value="ECO:0007669"/>
    <property type="project" value="InterPro"/>
</dbReference>
<keyword evidence="2" id="KW-0547">Nucleotide-binding</keyword>
<keyword evidence="4" id="KW-0408">Iron</keyword>
<dbReference type="HAMAP" id="MF_02040">
    <property type="entry name" value="Mrp_NBP35"/>
    <property type="match status" value="1"/>
</dbReference>
<feature type="region of interest" description="Disordered" evidence="6">
    <location>
        <begin position="82"/>
        <end position="104"/>
    </location>
</feature>
<evidence type="ECO:0000256" key="2">
    <source>
        <dbReference type="ARBA" id="ARBA00022741"/>
    </source>
</evidence>
<proteinExistence type="inferred from homology"/>
<evidence type="ECO:0000256" key="3">
    <source>
        <dbReference type="ARBA" id="ARBA00022840"/>
    </source>
</evidence>
<evidence type="ECO:0000256" key="4">
    <source>
        <dbReference type="ARBA" id="ARBA00023004"/>
    </source>
</evidence>
<keyword evidence="1" id="KW-0479">Metal-binding</keyword>
<evidence type="ECO:0000256" key="1">
    <source>
        <dbReference type="ARBA" id="ARBA00022723"/>
    </source>
</evidence>
<dbReference type="FunFam" id="3.40.50.300:FF:001119">
    <property type="entry name" value="Iron-sulfur cluster carrier protein"/>
    <property type="match status" value="1"/>
</dbReference>
<dbReference type="Gene3D" id="3.40.50.300">
    <property type="entry name" value="P-loop containing nucleotide triphosphate hydrolases"/>
    <property type="match status" value="1"/>
</dbReference>
<dbReference type="GO" id="GO:0051539">
    <property type="term" value="F:4 iron, 4 sulfur cluster binding"/>
    <property type="evidence" value="ECO:0007669"/>
    <property type="project" value="TreeGrafter"/>
</dbReference>
<accession>A0A381N759</accession>
<evidence type="ECO:0000313" key="7">
    <source>
        <dbReference type="EMBL" id="SUZ50466.1"/>
    </source>
</evidence>
<dbReference type="GO" id="GO:0016226">
    <property type="term" value="P:iron-sulfur cluster assembly"/>
    <property type="evidence" value="ECO:0007669"/>
    <property type="project" value="InterPro"/>
</dbReference>
<dbReference type="PANTHER" id="PTHR42961">
    <property type="entry name" value="IRON-SULFUR PROTEIN NUBPL"/>
    <property type="match status" value="1"/>
</dbReference>
<organism evidence="7">
    <name type="scientific">marine metagenome</name>
    <dbReference type="NCBI Taxonomy" id="408172"/>
    <lineage>
        <taxon>unclassified sequences</taxon>
        <taxon>metagenomes</taxon>
        <taxon>ecological metagenomes</taxon>
    </lineage>
</organism>
<feature type="compositionally biased region" description="Low complexity" evidence="6">
    <location>
        <begin position="87"/>
        <end position="104"/>
    </location>
</feature>